<proteinExistence type="predicted"/>
<organism evidence="6 7">
    <name type="scientific">Phenylobacterium montanum</name>
    <dbReference type="NCBI Taxonomy" id="2823693"/>
    <lineage>
        <taxon>Bacteria</taxon>
        <taxon>Pseudomonadati</taxon>
        <taxon>Pseudomonadota</taxon>
        <taxon>Alphaproteobacteria</taxon>
        <taxon>Caulobacterales</taxon>
        <taxon>Caulobacteraceae</taxon>
        <taxon>Phenylobacterium</taxon>
    </lineage>
</organism>
<sequence length="414" mass="43996">MRAQAKALVGSARGTGVCALALGACALLAGSSHGETASKGVLQVRLGGNQQETRIVIELDAPTKGQVIDDGAADHMVVVNLAKVGADSQPQGHGLGLIGAWSAENAAGGTRLSLQLSHPAQIKRRFLLPPSDGVTVYRYVIDLAAADAPASATAPAKLTAAVATTVQPQAEVKPAVFTQVTEARPLHLKKIVVIDAGHGGKDPGAEGADSQEKDVNLAAAKALKARLEKGGHYKVVMTRDSDVFVPLENRVQIARRADADLFISLHSDSGSNADMRGATVYTLSDKGSDRVVKNVIGRNDWFINVNLPGHDRAVNQILLDLTQRSTRNRSAAFAENLLSHVSDRVPLLEHSHRDAGFMVLLAPDVPAVLLEMGFITNPDDETRLKSQGQRQKFMNAVGDAIDDYFERQTKVASR</sequence>
<gene>
    <name evidence="6" type="ORF">KCG34_24485</name>
</gene>
<reference evidence="6" key="1">
    <citation type="submission" date="2021-04" db="EMBL/GenBank/DDBJ databases">
        <title>The complete genome sequence of Caulobacter sp. S6.</title>
        <authorList>
            <person name="Tang Y."/>
            <person name="Ouyang W."/>
            <person name="Liu Q."/>
            <person name="Huang B."/>
            <person name="Guo Z."/>
            <person name="Lei P."/>
        </authorList>
    </citation>
    <scope>NUCLEOTIDE SEQUENCE</scope>
    <source>
        <strain evidence="6">S6</strain>
    </source>
</reference>
<evidence type="ECO:0000313" key="6">
    <source>
        <dbReference type="EMBL" id="QUD88148.1"/>
    </source>
</evidence>
<evidence type="ECO:0000256" key="2">
    <source>
        <dbReference type="ARBA" id="ARBA00011901"/>
    </source>
</evidence>
<dbReference type="RefSeq" id="WP_211938199.1">
    <property type="nucleotide sequence ID" value="NZ_CP073078.1"/>
</dbReference>
<dbReference type="AlphaFoldDB" id="A0A975G096"/>
<dbReference type="EMBL" id="CP073078">
    <property type="protein sequence ID" value="QUD88148.1"/>
    <property type="molecule type" value="Genomic_DNA"/>
</dbReference>
<evidence type="ECO:0000256" key="4">
    <source>
        <dbReference type="SAM" id="SignalP"/>
    </source>
</evidence>
<feature type="domain" description="MurNAc-LAA" evidence="5">
    <location>
        <begin position="251"/>
        <end position="402"/>
    </location>
</feature>
<feature type="chain" id="PRO_5036972050" description="N-acetylmuramoyl-L-alanine amidase" evidence="4">
    <location>
        <begin position="30"/>
        <end position="414"/>
    </location>
</feature>
<name>A0A975G096_9CAUL</name>
<dbReference type="Gene3D" id="3.40.630.40">
    <property type="entry name" value="Zn-dependent exopeptidases"/>
    <property type="match status" value="1"/>
</dbReference>
<dbReference type="EC" id="3.5.1.28" evidence="2"/>
<feature type="signal peptide" evidence="4">
    <location>
        <begin position="1"/>
        <end position="29"/>
    </location>
</feature>
<evidence type="ECO:0000259" key="5">
    <source>
        <dbReference type="SMART" id="SM00646"/>
    </source>
</evidence>
<keyword evidence="3" id="KW-0378">Hydrolase</keyword>
<dbReference type="GO" id="GO:0009253">
    <property type="term" value="P:peptidoglycan catabolic process"/>
    <property type="evidence" value="ECO:0007669"/>
    <property type="project" value="InterPro"/>
</dbReference>
<comment type="catalytic activity">
    <reaction evidence="1">
        <text>Hydrolyzes the link between N-acetylmuramoyl residues and L-amino acid residues in certain cell-wall glycopeptides.</text>
        <dbReference type="EC" id="3.5.1.28"/>
    </reaction>
</comment>
<keyword evidence="7" id="KW-1185">Reference proteome</keyword>
<dbReference type="Pfam" id="PF01520">
    <property type="entry name" value="Amidase_3"/>
    <property type="match status" value="1"/>
</dbReference>
<dbReference type="InterPro" id="IPR050695">
    <property type="entry name" value="N-acetylmuramoyl_amidase_3"/>
</dbReference>
<dbReference type="Proteomes" id="UP000676409">
    <property type="component" value="Chromosome"/>
</dbReference>
<dbReference type="KEGG" id="caul:KCG34_24485"/>
<dbReference type="SMART" id="SM00646">
    <property type="entry name" value="Ami_3"/>
    <property type="match status" value="1"/>
</dbReference>
<dbReference type="InterPro" id="IPR002508">
    <property type="entry name" value="MurNAc-LAA_cat"/>
</dbReference>
<dbReference type="PANTHER" id="PTHR30404">
    <property type="entry name" value="N-ACETYLMURAMOYL-L-ALANINE AMIDASE"/>
    <property type="match status" value="1"/>
</dbReference>
<dbReference type="PROSITE" id="PS51257">
    <property type="entry name" value="PROKAR_LIPOPROTEIN"/>
    <property type="match status" value="1"/>
</dbReference>
<dbReference type="PANTHER" id="PTHR30404:SF0">
    <property type="entry name" value="N-ACETYLMURAMOYL-L-ALANINE AMIDASE AMIC"/>
    <property type="match status" value="1"/>
</dbReference>
<evidence type="ECO:0000256" key="3">
    <source>
        <dbReference type="ARBA" id="ARBA00022801"/>
    </source>
</evidence>
<dbReference type="SUPFAM" id="SSF53187">
    <property type="entry name" value="Zn-dependent exopeptidases"/>
    <property type="match status" value="1"/>
</dbReference>
<evidence type="ECO:0000256" key="1">
    <source>
        <dbReference type="ARBA" id="ARBA00001561"/>
    </source>
</evidence>
<evidence type="ECO:0000313" key="7">
    <source>
        <dbReference type="Proteomes" id="UP000676409"/>
    </source>
</evidence>
<keyword evidence="4" id="KW-0732">Signal</keyword>
<dbReference type="GO" id="GO:0008745">
    <property type="term" value="F:N-acetylmuramoyl-L-alanine amidase activity"/>
    <property type="evidence" value="ECO:0007669"/>
    <property type="project" value="UniProtKB-EC"/>
</dbReference>
<protein>
    <recommendedName>
        <fullName evidence="2">N-acetylmuramoyl-L-alanine amidase</fullName>
        <ecNumber evidence="2">3.5.1.28</ecNumber>
    </recommendedName>
</protein>
<accession>A0A975G096</accession>
<dbReference type="GO" id="GO:0030288">
    <property type="term" value="C:outer membrane-bounded periplasmic space"/>
    <property type="evidence" value="ECO:0007669"/>
    <property type="project" value="TreeGrafter"/>
</dbReference>
<dbReference type="CDD" id="cd02696">
    <property type="entry name" value="MurNAc-LAA"/>
    <property type="match status" value="1"/>
</dbReference>